<dbReference type="InterPro" id="IPR006353">
    <property type="entry name" value="HAD-SF_hydro_IIA_CECR5"/>
</dbReference>
<name>A0A1B6F798_9HEMI</name>
<dbReference type="InterPro" id="IPR050324">
    <property type="entry name" value="CDP-alcohol_PTase-I"/>
</dbReference>
<sequence length="406" mass="46281">MAGFIYYRGVRCVQHEVKKLTLTSTISFFRNNSSNQNNEPSFGLLFDIDGVIVRGKKVIPNVPETFKKLVNSEGKFRIPTVFLTNAGNGLTRDKAQQLSEWLNIKVTEEHVVMAHSPLKVFNEYHDKNVLVSGQGPIEEISRRVGFKSIVTIDDVRKAFPLLDAVDHKRRVSQPVSHDPNFPRIEAVVLFGEPVRWETVLQLIIDVLMTNGDLRTVPVHHMYPHIPVLACNMDLQWMAEANMPRFGHGAFLLCLEDLYKKITGKDLIYKALIGKPSELTYRYAQKIIMDQANKIQIGNRIKRLYAIGDNLNTDIFGANLYNECLSSGKTKVTADASFRIEEENCNVCNCYSILVKTGVYSHELSNNELDHAPRDFLNFGHHYRQPSYTVQDVSEAIEMIFQLEDYN</sequence>
<dbReference type="InterPro" id="IPR023214">
    <property type="entry name" value="HAD_sf"/>
</dbReference>
<dbReference type="PANTHER" id="PTHR14269">
    <property type="entry name" value="CDP-DIACYLGLYCEROL--GLYCEROL-3-PHOSPHATE 3-PHOSPHATIDYLTRANSFERASE-RELATED"/>
    <property type="match status" value="1"/>
</dbReference>
<dbReference type="GO" id="GO:0005739">
    <property type="term" value="C:mitochondrion"/>
    <property type="evidence" value="ECO:0007669"/>
    <property type="project" value="TreeGrafter"/>
</dbReference>
<dbReference type="Pfam" id="PF13344">
    <property type="entry name" value="Hydrolase_6"/>
    <property type="match status" value="1"/>
</dbReference>
<dbReference type="PANTHER" id="PTHR14269:SF4">
    <property type="entry name" value="CAT EYE SYNDROME CRITICAL REGION PROTEIN 5"/>
    <property type="match status" value="1"/>
</dbReference>
<evidence type="ECO:0000256" key="2">
    <source>
        <dbReference type="ARBA" id="ARBA00069384"/>
    </source>
</evidence>
<dbReference type="InterPro" id="IPR036412">
    <property type="entry name" value="HAD-like_sf"/>
</dbReference>
<dbReference type="FunFam" id="3.40.50.1000:FF:000081">
    <property type="entry name" value="Haloacid dehalogenase like hydrolase domain containing 5"/>
    <property type="match status" value="1"/>
</dbReference>
<keyword evidence="1" id="KW-0732">Signal</keyword>
<organism evidence="3">
    <name type="scientific">Cuerna arida</name>
    <dbReference type="NCBI Taxonomy" id="1464854"/>
    <lineage>
        <taxon>Eukaryota</taxon>
        <taxon>Metazoa</taxon>
        <taxon>Ecdysozoa</taxon>
        <taxon>Arthropoda</taxon>
        <taxon>Hexapoda</taxon>
        <taxon>Insecta</taxon>
        <taxon>Pterygota</taxon>
        <taxon>Neoptera</taxon>
        <taxon>Paraneoptera</taxon>
        <taxon>Hemiptera</taxon>
        <taxon>Auchenorrhyncha</taxon>
        <taxon>Membracoidea</taxon>
        <taxon>Cicadellidae</taxon>
        <taxon>Cicadellinae</taxon>
        <taxon>Proconiini</taxon>
        <taxon>Cuerna</taxon>
    </lineage>
</organism>
<dbReference type="SUPFAM" id="SSF56784">
    <property type="entry name" value="HAD-like"/>
    <property type="match status" value="1"/>
</dbReference>
<evidence type="ECO:0000313" key="3">
    <source>
        <dbReference type="EMBL" id="JAS46004.1"/>
    </source>
</evidence>
<dbReference type="NCBIfam" id="TIGR01460">
    <property type="entry name" value="HAD-SF-IIA"/>
    <property type="match status" value="1"/>
</dbReference>
<dbReference type="NCBIfam" id="TIGR01456">
    <property type="entry name" value="CECR5"/>
    <property type="match status" value="1"/>
</dbReference>
<dbReference type="GO" id="GO:0046474">
    <property type="term" value="P:glycerophospholipid biosynthetic process"/>
    <property type="evidence" value="ECO:0007669"/>
    <property type="project" value="TreeGrafter"/>
</dbReference>
<dbReference type="Gene3D" id="3.40.50.1000">
    <property type="entry name" value="HAD superfamily/HAD-like"/>
    <property type="match status" value="2"/>
</dbReference>
<dbReference type="InterPro" id="IPR006357">
    <property type="entry name" value="HAD-SF_hydro_IIA"/>
</dbReference>
<protein>
    <recommendedName>
        <fullName evidence="2">Haloacid dehalogenase-like hydrolase domain-containing 5</fullName>
    </recommendedName>
</protein>
<gene>
    <name evidence="3" type="ORF">g.17807</name>
</gene>
<evidence type="ECO:0000256" key="1">
    <source>
        <dbReference type="ARBA" id="ARBA00022729"/>
    </source>
</evidence>
<dbReference type="EMBL" id="GECZ01023765">
    <property type="protein sequence ID" value="JAS46004.1"/>
    <property type="molecule type" value="Transcribed_RNA"/>
</dbReference>
<reference evidence="3" key="1">
    <citation type="submission" date="2015-11" db="EMBL/GenBank/DDBJ databases">
        <title>De novo transcriptome assembly of four potential Pierce s Disease insect vectors from Arizona vineyards.</title>
        <authorList>
            <person name="Tassone E.E."/>
        </authorList>
    </citation>
    <scope>NUCLEOTIDE SEQUENCE</scope>
</reference>
<proteinExistence type="predicted"/>
<accession>A0A1B6F798</accession>
<dbReference type="AlphaFoldDB" id="A0A1B6F798"/>